<gene>
    <name evidence="1" type="ORF">XAT740_LOCUS64154</name>
</gene>
<evidence type="ECO:0000313" key="2">
    <source>
        <dbReference type="Proteomes" id="UP000663828"/>
    </source>
</evidence>
<keyword evidence="2" id="KW-1185">Reference proteome</keyword>
<reference evidence="1" key="1">
    <citation type="submission" date="2021-02" db="EMBL/GenBank/DDBJ databases">
        <authorList>
            <person name="Nowell W R."/>
        </authorList>
    </citation>
    <scope>NUCLEOTIDE SEQUENCE</scope>
</reference>
<organism evidence="1 2">
    <name type="scientific">Adineta ricciae</name>
    <name type="common">Rotifer</name>
    <dbReference type="NCBI Taxonomy" id="249248"/>
    <lineage>
        <taxon>Eukaryota</taxon>
        <taxon>Metazoa</taxon>
        <taxon>Spiralia</taxon>
        <taxon>Gnathifera</taxon>
        <taxon>Rotifera</taxon>
        <taxon>Eurotatoria</taxon>
        <taxon>Bdelloidea</taxon>
        <taxon>Adinetida</taxon>
        <taxon>Adinetidae</taxon>
        <taxon>Adineta</taxon>
    </lineage>
</organism>
<proteinExistence type="predicted"/>
<sequence length="87" mass="10429">PISTDDPPKSVEWQPRHVDLREQKPEGRTYFDWSDSELQQWKEKAIKMQDAHVKDNNRTKWFAYNFEHRDALELRILVALHGVRMPA</sequence>
<evidence type="ECO:0000313" key="1">
    <source>
        <dbReference type="EMBL" id="CAF1691357.1"/>
    </source>
</evidence>
<dbReference type="AlphaFoldDB" id="A0A816HQ99"/>
<feature type="non-terminal residue" evidence="1">
    <location>
        <position position="87"/>
    </location>
</feature>
<dbReference type="Proteomes" id="UP000663828">
    <property type="component" value="Unassembled WGS sequence"/>
</dbReference>
<comment type="caution">
    <text evidence="1">The sequence shown here is derived from an EMBL/GenBank/DDBJ whole genome shotgun (WGS) entry which is preliminary data.</text>
</comment>
<dbReference type="EMBL" id="CAJNOR010021494">
    <property type="protein sequence ID" value="CAF1691357.1"/>
    <property type="molecule type" value="Genomic_DNA"/>
</dbReference>
<accession>A0A816HQ99</accession>
<protein>
    <submittedName>
        <fullName evidence="1">Uncharacterized protein</fullName>
    </submittedName>
</protein>
<feature type="non-terminal residue" evidence="1">
    <location>
        <position position="1"/>
    </location>
</feature>
<name>A0A816HQ99_ADIRI</name>